<evidence type="ECO:0000313" key="2">
    <source>
        <dbReference type="Proteomes" id="UP001596106"/>
    </source>
</evidence>
<organism evidence="1 2">
    <name type="scientific">Larkinella bovis</name>
    <dbReference type="NCBI Taxonomy" id="683041"/>
    <lineage>
        <taxon>Bacteria</taxon>
        <taxon>Pseudomonadati</taxon>
        <taxon>Bacteroidota</taxon>
        <taxon>Cytophagia</taxon>
        <taxon>Cytophagales</taxon>
        <taxon>Spirosomataceae</taxon>
        <taxon>Larkinella</taxon>
    </lineage>
</organism>
<sequence length="118" mass="13818">MAGIYGMEAIYQGPNSMALKLSKTEALILARALDDAKYSFTRGAAGRSKTASLQMMRKLNELQDRLEKHSEDGRLHHRIHTRQFWDRLRWWVFGKFDEWKLPQDPKQETGDFQSTLFD</sequence>
<dbReference type="RefSeq" id="WP_379842753.1">
    <property type="nucleotide sequence ID" value="NZ_JBHSMA010000001.1"/>
</dbReference>
<dbReference type="EMBL" id="JBHSMA010000001">
    <property type="protein sequence ID" value="MFC5408029.1"/>
    <property type="molecule type" value="Genomic_DNA"/>
</dbReference>
<dbReference type="Proteomes" id="UP001596106">
    <property type="component" value="Unassembled WGS sequence"/>
</dbReference>
<reference evidence="2" key="1">
    <citation type="journal article" date="2019" name="Int. J. Syst. Evol. Microbiol.">
        <title>The Global Catalogue of Microorganisms (GCM) 10K type strain sequencing project: providing services to taxonomists for standard genome sequencing and annotation.</title>
        <authorList>
            <consortium name="The Broad Institute Genomics Platform"/>
            <consortium name="The Broad Institute Genome Sequencing Center for Infectious Disease"/>
            <person name="Wu L."/>
            <person name="Ma J."/>
        </authorList>
    </citation>
    <scope>NUCLEOTIDE SEQUENCE [LARGE SCALE GENOMIC DNA]</scope>
    <source>
        <strain evidence="2">CCUG 55250</strain>
    </source>
</reference>
<evidence type="ECO:0000313" key="1">
    <source>
        <dbReference type="EMBL" id="MFC5408029.1"/>
    </source>
</evidence>
<comment type="caution">
    <text evidence="1">The sequence shown here is derived from an EMBL/GenBank/DDBJ whole genome shotgun (WGS) entry which is preliminary data.</text>
</comment>
<accession>A0ABW0I400</accession>
<name>A0ABW0I400_9BACT</name>
<keyword evidence="2" id="KW-1185">Reference proteome</keyword>
<protein>
    <submittedName>
        <fullName evidence="1">Uncharacterized protein</fullName>
    </submittedName>
</protein>
<gene>
    <name evidence="1" type="ORF">ACFPMF_01820</name>
</gene>
<proteinExistence type="predicted"/>